<organism evidence="2 3">
    <name type="scientific">Ruminococcus hominis</name>
    <dbReference type="NCBI Taxonomy" id="2763065"/>
    <lineage>
        <taxon>Bacteria</taxon>
        <taxon>Bacillati</taxon>
        <taxon>Bacillota</taxon>
        <taxon>Clostridia</taxon>
        <taxon>Eubacteriales</taxon>
        <taxon>Oscillospiraceae</taxon>
        <taxon>Ruminococcus</taxon>
    </lineage>
</organism>
<dbReference type="NCBIfam" id="TIGR01733">
    <property type="entry name" value="AA-adenyl-dom"/>
    <property type="match status" value="1"/>
</dbReference>
<dbReference type="PANTHER" id="PTHR45527:SF1">
    <property type="entry name" value="FATTY ACID SYNTHASE"/>
    <property type="match status" value="1"/>
</dbReference>
<reference evidence="2 3" key="1">
    <citation type="submission" date="2020-08" db="EMBL/GenBank/DDBJ databases">
        <title>Genome public.</title>
        <authorList>
            <person name="Liu C."/>
            <person name="Sun Q."/>
        </authorList>
    </citation>
    <scope>NUCLEOTIDE SEQUENCE [LARGE SCALE GENOMIC DNA]</scope>
    <source>
        <strain evidence="2 3">NSJ-13</strain>
    </source>
</reference>
<dbReference type="Gene3D" id="3.30.300.30">
    <property type="match status" value="1"/>
</dbReference>
<keyword evidence="3" id="KW-1185">Reference proteome</keyword>
<dbReference type="InterPro" id="IPR045851">
    <property type="entry name" value="AMP-bd_C_sf"/>
</dbReference>
<evidence type="ECO:0000313" key="3">
    <source>
        <dbReference type="Proteomes" id="UP000631576"/>
    </source>
</evidence>
<sequence length="529" mass="60635">MCIFVFIYKKLQEGGKTSVEVVGFENKKNASNVLEYLENSAIYFPDKEVYEDKNVSMTFKQVEETAQRIGTSLAMKLGRHREPIAVFMDKSVKAIVSFFGVLYSGNFYCPLDVKMPIERIQIIMDVLLPKIIVTDKEHKELAESFAKNSQIVLWEDISEQEIDKDMLGNIRMDMTELDPLYVLFTSGSTGVPKGVLLNHRVVINYMQWLEQNFEIDSTSVFGNQAPFYFDVSIHDIYGAIYFGAKMVIIPQSFFGFPVRLIEYMNEKRISTFLWVPSAMAIVANLQTFDVVVPQYLKQIMFAGEVLQRKQLDYWVKYLPDAVYANLYGPTETFVCTAYIRKGNEPEGQPLPIGVPIANSQALLLSEEGKEVEYGEVGELCMRGSCLALGYYNNPERTKLAFVQNPLHQRYPERIYHTGDLVRYDETGNLIYISRKDFQIKHMGYRIELGEIESAGNAIEGIRDCACMYNTKRKKIVFFYDGIEMETKKITDTLATRVPHYMIPGKVVYMKVMPHNANGKIDRAKLKELV</sequence>
<evidence type="ECO:0000259" key="1">
    <source>
        <dbReference type="Pfam" id="PF00501"/>
    </source>
</evidence>
<dbReference type="SUPFAM" id="SSF56801">
    <property type="entry name" value="Acetyl-CoA synthetase-like"/>
    <property type="match status" value="1"/>
</dbReference>
<comment type="caution">
    <text evidence="2">The sequence shown here is derived from an EMBL/GenBank/DDBJ whole genome shotgun (WGS) entry which is preliminary data.</text>
</comment>
<feature type="domain" description="AMP-dependent synthetase/ligase" evidence="1">
    <location>
        <begin position="38"/>
        <end position="391"/>
    </location>
</feature>
<proteinExistence type="predicted"/>
<dbReference type="InterPro" id="IPR020845">
    <property type="entry name" value="AMP-binding_CS"/>
</dbReference>
<name>A0ABR7GB87_9FIRM</name>
<evidence type="ECO:0000313" key="2">
    <source>
        <dbReference type="EMBL" id="MBC5684694.1"/>
    </source>
</evidence>
<dbReference type="PROSITE" id="PS00455">
    <property type="entry name" value="AMP_BINDING"/>
    <property type="match status" value="1"/>
</dbReference>
<dbReference type="Pfam" id="PF00501">
    <property type="entry name" value="AMP-binding"/>
    <property type="match status" value="1"/>
</dbReference>
<accession>A0ABR7GB87</accession>
<dbReference type="CDD" id="cd05930">
    <property type="entry name" value="A_NRPS"/>
    <property type="match status" value="1"/>
</dbReference>
<dbReference type="Proteomes" id="UP000631576">
    <property type="component" value="Unassembled WGS sequence"/>
</dbReference>
<gene>
    <name evidence="2" type="ORF">H8S40_14330</name>
</gene>
<dbReference type="InterPro" id="IPR042099">
    <property type="entry name" value="ANL_N_sf"/>
</dbReference>
<dbReference type="InterPro" id="IPR010071">
    <property type="entry name" value="AA_adenyl_dom"/>
</dbReference>
<dbReference type="PANTHER" id="PTHR45527">
    <property type="entry name" value="NONRIBOSOMAL PEPTIDE SYNTHETASE"/>
    <property type="match status" value="1"/>
</dbReference>
<dbReference type="Gene3D" id="3.40.50.12780">
    <property type="entry name" value="N-terminal domain of ligase-like"/>
    <property type="match status" value="1"/>
</dbReference>
<dbReference type="EMBL" id="JACOPE010000001">
    <property type="protein sequence ID" value="MBC5684694.1"/>
    <property type="molecule type" value="Genomic_DNA"/>
</dbReference>
<dbReference type="InterPro" id="IPR000873">
    <property type="entry name" value="AMP-dep_synth/lig_dom"/>
</dbReference>
<protein>
    <submittedName>
        <fullName evidence="2">Amino acid adenylation domain-containing protein</fullName>
    </submittedName>
</protein>
<dbReference type="RefSeq" id="WP_186865474.1">
    <property type="nucleotide sequence ID" value="NZ_JACOPE010000001.1"/>
</dbReference>